<dbReference type="PROSITE" id="PS50110">
    <property type="entry name" value="RESPONSE_REGULATORY"/>
    <property type="match status" value="1"/>
</dbReference>
<organism evidence="11 12">
    <name type="scientific">Paenibacillus radicis</name>
    <name type="common">ex Xue et al. 2023</name>
    <dbReference type="NCBI Taxonomy" id="2972489"/>
    <lineage>
        <taxon>Bacteria</taxon>
        <taxon>Bacillati</taxon>
        <taxon>Bacillota</taxon>
        <taxon>Bacilli</taxon>
        <taxon>Bacillales</taxon>
        <taxon>Paenibacillaceae</taxon>
        <taxon>Paenibacillus</taxon>
    </lineage>
</organism>
<feature type="domain" description="HTH araC/xylS-type" evidence="9">
    <location>
        <begin position="422"/>
        <end position="520"/>
    </location>
</feature>
<evidence type="ECO:0000313" key="11">
    <source>
        <dbReference type="EMBL" id="MCR8632285.1"/>
    </source>
</evidence>
<evidence type="ECO:0000256" key="6">
    <source>
        <dbReference type="ARBA" id="ARBA00023125"/>
    </source>
</evidence>
<dbReference type="RefSeq" id="WP_258213882.1">
    <property type="nucleotide sequence ID" value="NZ_JANQBD010000009.1"/>
</dbReference>
<dbReference type="SMART" id="SM00342">
    <property type="entry name" value="HTH_ARAC"/>
    <property type="match status" value="1"/>
</dbReference>
<dbReference type="PROSITE" id="PS00041">
    <property type="entry name" value="HTH_ARAC_FAMILY_1"/>
    <property type="match status" value="1"/>
</dbReference>
<dbReference type="Gene3D" id="3.40.50.2300">
    <property type="match status" value="1"/>
</dbReference>
<dbReference type="SUPFAM" id="SSF46689">
    <property type="entry name" value="Homeodomain-like"/>
    <property type="match status" value="2"/>
</dbReference>
<keyword evidence="7" id="KW-0804">Transcription</keyword>
<dbReference type="PROSITE" id="PS01124">
    <property type="entry name" value="HTH_ARAC_FAMILY_2"/>
    <property type="match status" value="1"/>
</dbReference>
<dbReference type="Pfam" id="PF00072">
    <property type="entry name" value="Response_reg"/>
    <property type="match status" value="1"/>
</dbReference>
<dbReference type="InterPro" id="IPR011006">
    <property type="entry name" value="CheY-like_superfamily"/>
</dbReference>
<dbReference type="SUPFAM" id="SSF52172">
    <property type="entry name" value="CheY-like"/>
    <property type="match status" value="1"/>
</dbReference>
<dbReference type="Proteomes" id="UP001300012">
    <property type="component" value="Unassembled WGS sequence"/>
</dbReference>
<dbReference type="EMBL" id="JANQBD010000009">
    <property type="protein sequence ID" value="MCR8632285.1"/>
    <property type="molecule type" value="Genomic_DNA"/>
</dbReference>
<keyword evidence="5" id="KW-0805">Transcription regulation</keyword>
<keyword evidence="3 8" id="KW-0597">Phosphoprotein</keyword>
<dbReference type="PANTHER" id="PTHR42713">
    <property type="entry name" value="HISTIDINE KINASE-RELATED"/>
    <property type="match status" value="1"/>
</dbReference>
<keyword evidence="4" id="KW-0902">Two-component regulatory system</keyword>
<protein>
    <submittedName>
        <fullName evidence="11">Response regulator</fullName>
    </submittedName>
</protein>
<feature type="modified residue" description="4-aspartylphosphate" evidence="8">
    <location>
        <position position="54"/>
    </location>
</feature>
<name>A0ABT1YHT4_9BACL</name>
<dbReference type="InterPro" id="IPR051552">
    <property type="entry name" value="HptR"/>
</dbReference>
<keyword evidence="2" id="KW-0963">Cytoplasm</keyword>
<dbReference type="InterPro" id="IPR018060">
    <property type="entry name" value="HTH_AraC"/>
</dbReference>
<dbReference type="PRINTS" id="PR00032">
    <property type="entry name" value="HTHARAC"/>
</dbReference>
<dbReference type="PANTHER" id="PTHR42713:SF3">
    <property type="entry name" value="TRANSCRIPTIONAL REGULATORY PROTEIN HPTR"/>
    <property type="match status" value="1"/>
</dbReference>
<dbReference type="CDD" id="cd17536">
    <property type="entry name" value="REC_YesN-like"/>
    <property type="match status" value="1"/>
</dbReference>
<evidence type="ECO:0000256" key="1">
    <source>
        <dbReference type="ARBA" id="ARBA00004496"/>
    </source>
</evidence>
<evidence type="ECO:0000259" key="10">
    <source>
        <dbReference type="PROSITE" id="PS50110"/>
    </source>
</evidence>
<dbReference type="InterPro" id="IPR001789">
    <property type="entry name" value="Sig_transdc_resp-reg_receiver"/>
</dbReference>
<gene>
    <name evidence="11" type="ORF">NV381_13835</name>
</gene>
<evidence type="ECO:0000259" key="9">
    <source>
        <dbReference type="PROSITE" id="PS01124"/>
    </source>
</evidence>
<evidence type="ECO:0000256" key="7">
    <source>
        <dbReference type="ARBA" id="ARBA00023163"/>
    </source>
</evidence>
<evidence type="ECO:0000256" key="8">
    <source>
        <dbReference type="PROSITE-ProRule" id="PRU00169"/>
    </source>
</evidence>
<keyword evidence="12" id="KW-1185">Reference proteome</keyword>
<dbReference type="Pfam" id="PF12833">
    <property type="entry name" value="HTH_18"/>
    <property type="match status" value="1"/>
</dbReference>
<accession>A0ABT1YHT4</accession>
<dbReference type="SMART" id="SM00448">
    <property type="entry name" value="REC"/>
    <property type="match status" value="1"/>
</dbReference>
<dbReference type="InterPro" id="IPR020449">
    <property type="entry name" value="Tscrpt_reg_AraC-type_HTH"/>
</dbReference>
<evidence type="ECO:0000256" key="2">
    <source>
        <dbReference type="ARBA" id="ARBA00022490"/>
    </source>
</evidence>
<keyword evidence="6" id="KW-0238">DNA-binding</keyword>
<dbReference type="InterPro" id="IPR009057">
    <property type="entry name" value="Homeodomain-like_sf"/>
</dbReference>
<evidence type="ECO:0000313" key="12">
    <source>
        <dbReference type="Proteomes" id="UP001300012"/>
    </source>
</evidence>
<evidence type="ECO:0000256" key="3">
    <source>
        <dbReference type="ARBA" id="ARBA00022553"/>
    </source>
</evidence>
<dbReference type="InterPro" id="IPR018062">
    <property type="entry name" value="HTH_AraC-typ_CS"/>
</dbReference>
<proteinExistence type="predicted"/>
<comment type="caution">
    <text evidence="11">The sequence shown here is derived from an EMBL/GenBank/DDBJ whole genome shotgun (WGS) entry which is preliminary data.</text>
</comment>
<evidence type="ECO:0000256" key="4">
    <source>
        <dbReference type="ARBA" id="ARBA00023012"/>
    </source>
</evidence>
<evidence type="ECO:0000256" key="5">
    <source>
        <dbReference type="ARBA" id="ARBA00023015"/>
    </source>
</evidence>
<sequence length="524" mass="60274">MKVLIVDDEAHVREGIDLSVDWEKFGVTDRYMAENGIQALESLKNYKPAVMFCDMKMPVMNGIELLQKIREEGLDTHVIVISGYDDFEYTRATIKANGIDYILKPFRRKDVEDALQKAVQAWKEQSETRQTDAEREYVVRKADEMLDEKKLASYFRGEIQLSSSVRRIFEKYGMPGHALKIALILPKNRMRVLDQRFMMDDELFSFAFRNIAQYAIGHQTGHYICRLDDYQWLLLLKGGAYGPSEADYKFYLERLKRALQQTLKLEVLIGTGAGVSDLPRLPSVIGEARNALLNGDVLSDETHTPGITSAELPALMNQQFLLQKAIETGNKPFATDILRKHVNALRQKGKLQLKELQVCTMEANLLLGRWKQLAQDQKGDAQTPFLPLWINDLDEWEQMLIHQVHLVIDSMNPHASSGRGIEQIKDYLDKSFHEDTSLTWLAEHFHFSPQYISKRFKEVYHTTIVAYLTDLKMEKAKALLKGTALSIADIANQLGYEDENYFSKVFKKQVGLSPFPYRKEHEIK</sequence>
<reference evidence="11 12" key="1">
    <citation type="submission" date="2022-08" db="EMBL/GenBank/DDBJ databases">
        <title>Paenibacillus endoradicis sp. nov., Paenibacillus radicibacter sp. nov and Paenibacillus pararadicis sp. nov., three cold-adapted plant growth-promoting bacteria isolated from root of Larix gmelinii in Great Khingan.</title>
        <authorList>
            <person name="Xue H."/>
        </authorList>
    </citation>
    <scope>NUCLEOTIDE SEQUENCE [LARGE SCALE GENOMIC DNA]</scope>
    <source>
        <strain evidence="11 12">N5-1-1-5</strain>
    </source>
</reference>
<feature type="domain" description="Response regulatory" evidence="10">
    <location>
        <begin position="2"/>
        <end position="119"/>
    </location>
</feature>
<comment type="subcellular location">
    <subcellularLocation>
        <location evidence="1">Cytoplasm</location>
    </subcellularLocation>
</comment>
<dbReference type="Gene3D" id="1.10.10.60">
    <property type="entry name" value="Homeodomain-like"/>
    <property type="match status" value="2"/>
</dbReference>